<evidence type="ECO:0000259" key="1">
    <source>
        <dbReference type="Pfam" id="PF13682"/>
    </source>
</evidence>
<feature type="domain" description="Chemoreceptor zinc-binding" evidence="1">
    <location>
        <begin position="39"/>
        <end position="106"/>
    </location>
</feature>
<sequence>MALEMWIDGLIKGDEPVLPVARDAMMLNGLSVIDAIESHVHWRNKWFKALRLEDPNAKDAEKIACDHLCQVGQWIYSSGKVYEHLPEYADLKQRHAAFHVCASEAVNLHNKGEFLEAVALAMGPLSVSSKTVAVGFVNLFKASASKA</sequence>
<accession>A0ABY4E0S5</accession>
<dbReference type="InterPro" id="IPR025991">
    <property type="entry name" value="Chemoreceptor_zinc-bind_dom"/>
</dbReference>
<protein>
    <submittedName>
        <fullName evidence="2">CZB domain-containing protein</fullName>
    </submittedName>
</protein>
<name>A0ABY4E0S5_9NEIS</name>
<evidence type="ECO:0000313" key="2">
    <source>
        <dbReference type="EMBL" id="UOO89407.1"/>
    </source>
</evidence>
<dbReference type="RefSeq" id="WP_058357105.1">
    <property type="nucleotide sequence ID" value="NZ_CABKVG010000010.1"/>
</dbReference>
<organism evidence="2 3">
    <name type="scientific">Vitreoscilla massiliensis</name>
    <dbReference type="NCBI Taxonomy" id="1689272"/>
    <lineage>
        <taxon>Bacteria</taxon>
        <taxon>Pseudomonadati</taxon>
        <taxon>Pseudomonadota</taxon>
        <taxon>Betaproteobacteria</taxon>
        <taxon>Neisseriales</taxon>
        <taxon>Neisseriaceae</taxon>
        <taxon>Vitreoscilla</taxon>
    </lineage>
</organism>
<gene>
    <name evidence="2" type="ORF">LVJ82_00020</name>
</gene>
<evidence type="ECO:0000313" key="3">
    <source>
        <dbReference type="Proteomes" id="UP000832011"/>
    </source>
</evidence>
<dbReference type="Proteomes" id="UP000832011">
    <property type="component" value="Chromosome"/>
</dbReference>
<dbReference type="EMBL" id="CP091511">
    <property type="protein sequence ID" value="UOO89407.1"/>
    <property type="molecule type" value="Genomic_DNA"/>
</dbReference>
<proteinExistence type="predicted"/>
<dbReference type="Gene3D" id="1.20.120.30">
    <property type="entry name" value="Aspartate receptor, ligand-binding domain"/>
    <property type="match status" value="1"/>
</dbReference>
<keyword evidence="3" id="KW-1185">Reference proteome</keyword>
<dbReference type="Pfam" id="PF13682">
    <property type="entry name" value="CZB"/>
    <property type="match status" value="1"/>
</dbReference>
<reference evidence="2 3" key="1">
    <citation type="journal article" date="2022" name="Res Sq">
        <title>Evolution of multicellular longitudinally dividing oral cavity symbionts (Neisseriaceae).</title>
        <authorList>
            <person name="Nyongesa S."/>
            <person name="Weber P."/>
            <person name="Bernet E."/>
            <person name="Pullido F."/>
            <person name="Nieckarz M."/>
            <person name="Delaby M."/>
            <person name="Nieves C."/>
            <person name="Viehboeck T."/>
            <person name="Krause N."/>
            <person name="Rivera-Millot A."/>
            <person name="Nakamura A."/>
            <person name="Vischer N."/>
            <person name="VanNieuwenhze M."/>
            <person name="Brun Y."/>
            <person name="Cava F."/>
            <person name="Bulgheresi S."/>
            <person name="Veyrier F."/>
        </authorList>
    </citation>
    <scope>NUCLEOTIDE SEQUENCE [LARGE SCALE GENOMIC DNA]</scope>
    <source>
        <strain evidence="2 3">SN4</strain>
    </source>
</reference>